<feature type="signal peptide" evidence="2">
    <location>
        <begin position="1"/>
        <end position="26"/>
    </location>
</feature>
<dbReference type="SUPFAM" id="SSF56436">
    <property type="entry name" value="C-type lectin-like"/>
    <property type="match status" value="1"/>
</dbReference>
<dbReference type="InterPro" id="IPR005532">
    <property type="entry name" value="SUMF_dom"/>
</dbReference>
<evidence type="ECO:0000256" key="2">
    <source>
        <dbReference type="SAM" id="SignalP"/>
    </source>
</evidence>
<dbReference type="SUPFAM" id="SSF51055">
    <property type="entry name" value="Carbohydrate binding domain"/>
    <property type="match status" value="1"/>
</dbReference>
<gene>
    <name evidence="4" type="ORF">INR99_01040</name>
</gene>
<dbReference type="Gene3D" id="3.90.1580.10">
    <property type="entry name" value="paralog of FGE (formylglycine-generating enzyme)"/>
    <property type="match status" value="1"/>
</dbReference>
<dbReference type="GO" id="GO:0005975">
    <property type="term" value="P:carbohydrate metabolic process"/>
    <property type="evidence" value="ECO:0007669"/>
    <property type="project" value="InterPro"/>
</dbReference>
<evidence type="ECO:0000259" key="3">
    <source>
        <dbReference type="SMART" id="SM00495"/>
    </source>
</evidence>
<dbReference type="CDD" id="cd12215">
    <property type="entry name" value="ChiC_BD"/>
    <property type="match status" value="1"/>
</dbReference>
<feature type="chain" id="PRO_5035244285" evidence="2">
    <location>
        <begin position="27"/>
        <end position="361"/>
    </location>
</feature>
<reference evidence="4 5" key="1">
    <citation type="submission" date="2020-10" db="EMBL/GenBank/DDBJ databases">
        <title>The genome sequence of Chitinilyticum litopenaei 4Y14.</title>
        <authorList>
            <person name="Liu Y."/>
        </authorList>
    </citation>
    <scope>NUCLEOTIDE SEQUENCE [LARGE SCALE GENOMIC DNA]</scope>
    <source>
        <strain evidence="4 5">4Y14</strain>
    </source>
</reference>
<dbReference type="Proteomes" id="UP000604481">
    <property type="component" value="Unassembled WGS sequence"/>
</dbReference>
<proteinExistence type="predicted"/>
<accession>A0A8J7FVG0</accession>
<organism evidence="4 5">
    <name type="scientific">Chitinilyticum piscinae</name>
    <dbReference type="NCBI Taxonomy" id="2866724"/>
    <lineage>
        <taxon>Bacteria</taxon>
        <taxon>Pseudomonadati</taxon>
        <taxon>Pseudomonadota</taxon>
        <taxon>Betaproteobacteria</taxon>
        <taxon>Neisseriales</taxon>
        <taxon>Chitinibacteraceae</taxon>
        <taxon>Chitinilyticum</taxon>
    </lineage>
</organism>
<dbReference type="Pfam" id="PF03781">
    <property type="entry name" value="FGE-sulfatase"/>
    <property type="match status" value="1"/>
</dbReference>
<comment type="caution">
    <text evidence="4">The sequence shown here is derived from an EMBL/GenBank/DDBJ whole genome shotgun (WGS) entry which is preliminary data.</text>
</comment>
<sequence length="361" mass="39470">MNKSKKMALHALFATVLAGLFPAAFAAESWQANRAYQKGETVSHDGEDWQARWWSYGEAPGAEWGPWQSAHAARRGMATVAGGSFMMGATIENGFNYPNETPVHPVTLSSYQIGKTEVTFADYDRYTRATGRTPASSLDIGQVEMGRGQNPVINVTWFDAIKYINWLNQQHGWPRAYDETTGALLDSAGQPTRDVGKVFGYRLPTEAEWEYAARERGRDIVNAWGNGSPLVNGKPTANVADASFMAYFGELAAGFTPWPDYDDGHPRLAPVGSYPANALGVYDLSGNVWEWTNDGERTFTAEAQHNPLGPVDSPVRILRGASWDNTFDMHLTDRAPGAPTFSNPSIGFRLARSLPAGAAAR</sequence>
<keyword evidence="2" id="KW-0732">Signal</keyword>
<evidence type="ECO:0000313" key="4">
    <source>
        <dbReference type="EMBL" id="MBE9607925.1"/>
    </source>
</evidence>
<dbReference type="Gene3D" id="2.10.10.20">
    <property type="entry name" value="Carbohydrate-binding module superfamily 5/12"/>
    <property type="match status" value="1"/>
</dbReference>
<dbReference type="GO" id="GO:0005576">
    <property type="term" value="C:extracellular region"/>
    <property type="evidence" value="ECO:0007669"/>
    <property type="project" value="InterPro"/>
</dbReference>
<dbReference type="InterPro" id="IPR051043">
    <property type="entry name" value="Sulfatase_Mod_Factor_Kinase"/>
</dbReference>
<dbReference type="SMART" id="SM00495">
    <property type="entry name" value="ChtBD3"/>
    <property type="match status" value="1"/>
</dbReference>
<evidence type="ECO:0000313" key="5">
    <source>
        <dbReference type="Proteomes" id="UP000604481"/>
    </source>
</evidence>
<keyword evidence="1" id="KW-0378">Hydrolase</keyword>
<dbReference type="EMBL" id="JADFUA010000001">
    <property type="protein sequence ID" value="MBE9607925.1"/>
    <property type="molecule type" value="Genomic_DNA"/>
</dbReference>
<dbReference type="Pfam" id="PF02839">
    <property type="entry name" value="CBM_5_12"/>
    <property type="match status" value="1"/>
</dbReference>
<dbReference type="GO" id="GO:0004553">
    <property type="term" value="F:hydrolase activity, hydrolyzing O-glycosyl compounds"/>
    <property type="evidence" value="ECO:0007669"/>
    <property type="project" value="InterPro"/>
</dbReference>
<dbReference type="AlphaFoldDB" id="A0A8J7FVG0"/>
<dbReference type="InterPro" id="IPR016187">
    <property type="entry name" value="CTDL_fold"/>
</dbReference>
<protein>
    <submittedName>
        <fullName evidence="4">SUMF1/EgtB/PvdO family nonheme iron enzyme</fullName>
    </submittedName>
</protein>
<keyword evidence="5" id="KW-1185">Reference proteome</keyword>
<dbReference type="GO" id="GO:0030246">
    <property type="term" value="F:carbohydrate binding"/>
    <property type="evidence" value="ECO:0007669"/>
    <property type="project" value="InterPro"/>
</dbReference>
<feature type="domain" description="Chitin-binding type-3" evidence="3">
    <location>
        <begin position="27"/>
        <end position="70"/>
    </location>
</feature>
<dbReference type="InterPro" id="IPR003610">
    <property type="entry name" value="CBM5/12"/>
</dbReference>
<dbReference type="InterPro" id="IPR042095">
    <property type="entry name" value="SUMF_sf"/>
</dbReference>
<dbReference type="InterPro" id="IPR036573">
    <property type="entry name" value="CBM_sf_5/12"/>
</dbReference>
<name>A0A8J7FVG0_9NEIS</name>
<dbReference type="PANTHER" id="PTHR23150:SF35">
    <property type="entry name" value="BLL6746 PROTEIN"/>
    <property type="match status" value="1"/>
</dbReference>
<dbReference type="PANTHER" id="PTHR23150">
    <property type="entry name" value="SULFATASE MODIFYING FACTOR 1, 2"/>
    <property type="match status" value="1"/>
</dbReference>
<evidence type="ECO:0000256" key="1">
    <source>
        <dbReference type="ARBA" id="ARBA00022801"/>
    </source>
</evidence>
<dbReference type="GO" id="GO:0120147">
    <property type="term" value="F:formylglycine-generating oxidase activity"/>
    <property type="evidence" value="ECO:0007669"/>
    <property type="project" value="TreeGrafter"/>
</dbReference>